<feature type="compositionally biased region" description="Low complexity" evidence="1">
    <location>
        <begin position="139"/>
        <end position="151"/>
    </location>
</feature>
<organism evidence="2 3">
    <name type="scientific">Streptomyces rimosus subsp. rimosus</name>
    <dbReference type="NCBI Taxonomy" id="132474"/>
    <lineage>
        <taxon>Bacteria</taxon>
        <taxon>Bacillati</taxon>
        <taxon>Actinomycetota</taxon>
        <taxon>Actinomycetes</taxon>
        <taxon>Kitasatosporales</taxon>
        <taxon>Streptomycetaceae</taxon>
        <taxon>Streptomyces</taxon>
    </lineage>
</organism>
<feature type="compositionally biased region" description="Basic residues" evidence="1">
    <location>
        <begin position="232"/>
        <end position="248"/>
    </location>
</feature>
<dbReference type="EMBL" id="CP094298">
    <property type="protein sequence ID" value="UNZ01264.1"/>
    <property type="molecule type" value="Genomic_DNA"/>
</dbReference>
<feature type="compositionally biased region" description="Polar residues" evidence="1">
    <location>
        <begin position="55"/>
        <end position="75"/>
    </location>
</feature>
<feature type="compositionally biased region" description="Low complexity" evidence="1">
    <location>
        <begin position="213"/>
        <end position="222"/>
    </location>
</feature>
<protein>
    <submittedName>
        <fullName evidence="2">Uncharacterized protein</fullName>
    </submittedName>
</protein>
<accession>A0ABY3YUC9</accession>
<feature type="compositionally biased region" description="Polar residues" evidence="1">
    <location>
        <begin position="93"/>
        <end position="104"/>
    </location>
</feature>
<evidence type="ECO:0000313" key="2">
    <source>
        <dbReference type="EMBL" id="UNZ01264.1"/>
    </source>
</evidence>
<name>A0ABY3YUC9_STRRM</name>
<gene>
    <name evidence="2" type="ORF">SRIMR7_03850</name>
</gene>
<sequence length="248" mass="26419">MTGQPPGNTARASRDVSPGTSPNPGPRNTADLHTHDVGPRDQVSGADEAVRRTFPTGSEQAGGASSYQVPSTQAPCRSKSVGPSHVTSDHSRVTNSTDTITPQRSDLDLRSPPEPTGRPWTASTTYAMWYRWPPVGVVPSSSDALAPAPSAHRPAGREWQGGSSPSPSVQRLPDQHDSTNPASPGLPGLTTPHIPPPGDWYQDPDHTRTNVPSASAASAKAAGQHPRERRTTSRRRICWSSRMRRPSA</sequence>
<feature type="compositionally biased region" description="Polar residues" evidence="1">
    <location>
        <begin position="1"/>
        <end position="11"/>
    </location>
</feature>
<reference evidence="2 3" key="1">
    <citation type="submission" date="2022-03" db="EMBL/GenBank/DDBJ databases">
        <title>Complete genome of Streptomyces rimosus ssp. rimosus R7 (=ATCC 10970).</title>
        <authorList>
            <person name="Beganovic S."/>
            <person name="Ruckert C."/>
            <person name="Busche T."/>
            <person name="Kalinowski J."/>
            <person name="Wittmann C."/>
        </authorList>
    </citation>
    <scope>NUCLEOTIDE SEQUENCE [LARGE SCALE GENOMIC DNA]</scope>
    <source>
        <strain evidence="2 3">R7</strain>
    </source>
</reference>
<feature type="region of interest" description="Disordered" evidence="1">
    <location>
        <begin position="1"/>
        <end position="121"/>
    </location>
</feature>
<proteinExistence type="predicted"/>
<evidence type="ECO:0000256" key="1">
    <source>
        <dbReference type="SAM" id="MobiDB-lite"/>
    </source>
</evidence>
<keyword evidence="3" id="KW-1185">Reference proteome</keyword>
<feature type="compositionally biased region" description="Basic and acidic residues" evidence="1">
    <location>
        <begin position="30"/>
        <end position="39"/>
    </location>
</feature>
<feature type="region of interest" description="Disordered" evidence="1">
    <location>
        <begin position="137"/>
        <end position="248"/>
    </location>
</feature>
<dbReference type="Proteomes" id="UP000829494">
    <property type="component" value="Chromosome"/>
</dbReference>
<evidence type="ECO:0000313" key="3">
    <source>
        <dbReference type="Proteomes" id="UP000829494"/>
    </source>
</evidence>